<name>A0A0W7X8H3_9ACTN</name>
<feature type="signal peptide" evidence="1">
    <location>
        <begin position="1"/>
        <end position="27"/>
    </location>
</feature>
<proteinExistence type="predicted"/>
<accession>A0A0W7X8H3</accession>
<evidence type="ECO:0000313" key="3">
    <source>
        <dbReference type="Proteomes" id="UP000054804"/>
    </source>
</evidence>
<reference evidence="2 3" key="1">
    <citation type="submission" date="2015-12" db="EMBL/GenBank/DDBJ databases">
        <title>Draft genome sequence of Streptomyces silvensis ATCC 53525, a producer of novel hormone antagonists.</title>
        <authorList>
            <person name="Johnston C.W."/>
            <person name="Li Y."/>
            <person name="Magarvey N.A."/>
        </authorList>
    </citation>
    <scope>NUCLEOTIDE SEQUENCE [LARGE SCALE GENOMIC DNA]</scope>
    <source>
        <strain evidence="2 3">ATCC 53525</strain>
    </source>
</reference>
<comment type="caution">
    <text evidence="2">The sequence shown here is derived from an EMBL/GenBank/DDBJ whole genome shotgun (WGS) entry which is preliminary data.</text>
</comment>
<gene>
    <name evidence="2" type="ORF">AT728_07780</name>
</gene>
<protein>
    <submittedName>
        <fullName evidence="2">Uncharacterized protein</fullName>
    </submittedName>
</protein>
<feature type="chain" id="PRO_5006937152" evidence="1">
    <location>
        <begin position="28"/>
        <end position="77"/>
    </location>
</feature>
<keyword evidence="1" id="KW-0732">Signal</keyword>
<evidence type="ECO:0000313" key="2">
    <source>
        <dbReference type="EMBL" id="KUF18914.1"/>
    </source>
</evidence>
<keyword evidence="3" id="KW-1185">Reference proteome</keyword>
<organism evidence="2 3">
    <name type="scientific">Streptomyces silvensis</name>
    <dbReference type="NCBI Taxonomy" id="1765722"/>
    <lineage>
        <taxon>Bacteria</taxon>
        <taxon>Bacillati</taxon>
        <taxon>Actinomycetota</taxon>
        <taxon>Actinomycetes</taxon>
        <taxon>Kitasatosporales</taxon>
        <taxon>Streptomycetaceae</taxon>
        <taxon>Streptomyces</taxon>
    </lineage>
</organism>
<dbReference type="EMBL" id="LOCL01000029">
    <property type="protein sequence ID" value="KUF18914.1"/>
    <property type="molecule type" value="Genomic_DNA"/>
</dbReference>
<sequence>MSAREHRHKRLALAAATLALGTGLTFAAPKRPEDPEVRRLRRLRGLRDVLGLPYTWSSDLKDTRVKYKTSSPYKSCP</sequence>
<dbReference type="AlphaFoldDB" id="A0A0W7X8H3"/>
<evidence type="ECO:0000256" key="1">
    <source>
        <dbReference type="SAM" id="SignalP"/>
    </source>
</evidence>
<dbReference type="Proteomes" id="UP000054804">
    <property type="component" value="Unassembled WGS sequence"/>
</dbReference>